<evidence type="ECO:0000256" key="2">
    <source>
        <dbReference type="ARBA" id="ARBA00004245"/>
    </source>
</evidence>
<organism evidence="7 8">
    <name type="scientific">Phaedon cochleariae</name>
    <name type="common">Mustard beetle</name>
    <dbReference type="NCBI Taxonomy" id="80249"/>
    <lineage>
        <taxon>Eukaryota</taxon>
        <taxon>Metazoa</taxon>
        <taxon>Ecdysozoa</taxon>
        <taxon>Arthropoda</taxon>
        <taxon>Hexapoda</taxon>
        <taxon>Insecta</taxon>
        <taxon>Pterygota</taxon>
        <taxon>Neoptera</taxon>
        <taxon>Endopterygota</taxon>
        <taxon>Coleoptera</taxon>
        <taxon>Polyphaga</taxon>
        <taxon>Cucujiformia</taxon>
        <taxon>Chrysomeloidea</taxon>
        <taxon>Chrysomelidae</taxon>
        <taxon>Chrysomelinae</taxon>
        <taxon>Chrysomelini</taxon>
        <taxon>Phaedon</taxon>
    </lineage>
</organism>
<evidence type="ECO:0000256" key="4">
    <source>
        <dbReference type="ARBA" id="ARBA00023212"/>
    </source>
</evidence>
<dbReference type="PANTHER" id="PTHR33865">
    <property type="entry name" value="PROTEIN FAM183B"/>
    <property type="match status" value="1"/>
</dbReference>
<comment type="subcellular location">
    <subcellularLocation>
        <location evidence="1">Cell projection</location>
        <location evidence="1">Cilium</location>
    </subcellularLocation>
    <subcellularLocation>
        <location evidence="2">Cytoplasm</location>
        <location evidence="2">Cytoskeleton</location>
    </subcellularLocation>
</comment>
<accession>A0A9P0DH09</accession>
<keyword evidence="4" id="KW-0206">Cytoskeleton</keyword>
<proteinExistence type="inferred from homology"/>
<dbReference type="PANTHER" id="PTHR33865:SF3">
    <property type="entry name" value="PROTEIN FAM183B"/>
    <property type="match status" value="1"/>
</dbReference>
<evidence type="ECO:0000256" key="5">
    <source>
        <dbReference type="ARBA" id="ARBA00023273"/>
    </source>
</evidence>
<protein>
    <submittedName>
        <fullName evidence="7">Uncharacterized protein</fullName>
    </submittedName>
</protein>
<dbReference type="GO" id="GO:0005856">
    <property type="term" value="C:cytoskeleton"/>
    <property type="evidence" value="ECO:0007669"/>
    <property type="project" value="UniProtKB-SubCell"/>
</dbReference>
<dbReference type="Proteomes" id="UP001153737">
    <property type="component" value="Chromosome 15"/>
</dbReference>
<keyword evidence="3" id="KW-0963">Cytoplasm</keyword>
<reference evidence="7" key="1">
    <citation type="submission" date="2022-01" db="EMBL/GenBank/DDBJ databases">
        <authorList>
            <person name="King R."/>
        </authorList>
    </citation>
    <scope>NUCLEOTIDE SEQUENCE</scope>
</reference>
<name>A0A9P0DH09_PHACE</name>
<dbReference type="InterPro" id="IPR029214">
    <property type="entry name" value="CFAP144"/>
</dbReference>
<dbReference type="AlphaFoldDB" id="A0A9P0DH09"/>
<keyword evidence="8" id="KW-1185">Reference proteome</keyword>
<evidence type="ECO:0000256" key="1">
    <source>
        <dbReference type="ARBA" id="ARBA00004138"/>
    </source>
</evidence>
<evidence type="ECO:0000313" key="7">
    <source>
        <dbReference type="EMBL" id="CAH1154354.1"/>
    </source>
</evidence>
<evidence type="ECO:0000256" key="3">
    <source>
        <dbReference type="ARBA" id="ARBA00022490"/>
    </source>
</evidence>
<dbReference type="EMBL" id="OU896721">
    <property type="protein sequence ID" value="CAH1154354.1"/>
    <property type="molecule type" value="Genomic_DNA"/>
</dbReference>
<dbReference type="Pfam" id="PF14886">
    <property type="entry name" value="FAM183"/>
    <property type="match status" value="1"/>
</dbReference>
<gene>
    <name evidence="7" type="ORF">PHAECO_LOCUS4923</name>
</gene>
<evidence type="ECO:0000256" key="6">
    <source>
        <dbReference type="ARBA" id="ARBA00034777"/>
    </source>
</evidence>
<dbReference type="GO" id="GO:0097546">
    <property type="term" value="C:ciliary base"/>
    <property type="evidence" value="ECO:0007669"/>
    <property type="project" value="TreeGrafter"/>
</dbReference>
<comment type="similarity">
    <text evidence="6">Belongs to the CFAP144 family.</text>
</comment>
<sequence length="123" mass="14773">MQKLPDNFIKERYKKDERYIIVYDTYRPNYNETNVTAKFYSKYEGHLDTEASPAILENLKRANDYGPKEKLAWPETENHWYGWYSDPLVELERSDGRLYFPRASTEMTRHGLKILQTNKKSKK</sequence>
<keyword evidence="5" id="KW-0966">Cell projection</keyword>
<reference evidence="7" key="2">
    <citation type="submission" date="2022-10" db="EMBL/GenBank/DDBJ databases">
        <authorList>
            <consortium name="ENA_rothamsted_submissions"/>
            <consortium name="culmorum"/>
            <person name="King R."/>
        </authorList>
    </citation>
    <scope>NUCLEOTIDE SEQUENCE</scope>
</reference>
<evidence type="ECO:0000313" key="8">
    <source>
        <dbReference type="Proteomes" id="UP001153737"/>
    </source>
</evidence>